<accession>A0A9P8LBL3</accession>
<dbReference type="PANTHER" id="PTHR37576">
    <property type="entry name" value="DEFECT AT LOW TEMPERATURE PROTEIN 1"/>
    <property type="match status" value="1"/>
</dbReference>
<keyword evidence="4" id="KW-1185">Reference proteome</keyword>
<gene>
    <name evidence="3" type="ORF">GP486_004169</name>
</gene>
<keyword evidence="2" id="KW-1133">Transmembrane helix</keyword>
<dbReference type="Pfam" id="PF11374">
    <property type="entry name" value="DUF3176"/>
    <property type="match status" value="1"/>
</dbReference>
<dbReference type="EMBL" id="JAGHQM010000629">
    <property type="protein sequence ID" value="KAH0559314.1"/>
    <property type="molecule type" value="Genomic_DNA"/>
</dbReference>
<protein>
    <submittedName>
        <fullName evidence="3">Uncharacterized protein</fullName>
    </submittedName>
</protein>
<feature type="transmembrane region" description="Helical" evidence="2">
    <location>
        <begin position="497"/>
        <end position="520"/>
    </location>
</feature>
<feature type="transmembrane region" description="Helical" evidence="2">
    <location>
        <begin position="108"/>
        <end position="134"/>
    </location>
</feature>
<evidence type="ECO:0000313" key="4">
    <source>
        <dbReference type="Proteomes" id="UP000750711"/>
    </source>
</evidence>
<dbReference type="PANTHER" id="PTHR37576:SF2">
    <property type="entry name" value="DEFECT AT LOW TEMPERATURE PROTEIN 1"/>
    <property type="match status" value="1"/>
</dbReference>
<feature type="region of interest" description="Disordered" evidence="1">
    <location>
        <begin position="587"/>
        <end position="606"/>
    </location>
</feature>
<evidence type="ECO:0000256" key="2">
    <source>
        <dbReference type="SAM" id="Phobius"/>
    </source>
</evidence>
<feature type="compositionally biased region" description="Basic and acidic residues" evidence="1">
    <location>
        <begin position="22"/>
        <end position="34"/>
    </location>
</feature>
<reference evidence="3" key="1">
    <citation type="submission" date="2021-03" db="EMBL/GenBank/DDBJ databases">
        <title>Comparative genomics and phylogenomic investigation of the class Geoglossomycetes provide insights into ecological specialization and systematics.</title>
        <authorList>
            <person name="Melie T."/>
            <person name="Pirro S."/>
            <person name="Miller A.N."/>
            <person name="Quandt A."/>
        </authorList>
    </citation>
    <scope>NUCLEOTIDE SEQUENCE</scope>
    <source>
        <strain evidence="3">CAQ_001_2017</strain>
    </source>
</reference>
<feature type="transmembrane region" description="Helical" evidence="2">
    <location>
        <begin position="175"/>
        <end position="194"/>
    </location>
</feature>
<comment type="caution">
    <text evidence="3">The sequence shown here is derived from an EMBL/GenBank/DDBJ whole genome shotgun (WGS) entry which is preliminary data.</text>
</comment>
<proteinExistence type="predicted"/>
<dbReference type="InterPro" id="IPR021514">
    <property type="entry name" value="DUF3176"/>
</dbReference>
<feature type="transmembrane region" description="Helical" evidence="2">
    <location>
        <begin position="69"/>
        <end position="87"/>
    </location>
</feature>
<evidence type="ECO:0000313" key="3">
    <source>
        <dbReference type="EMBL" id="KAH0559314.1"/>
    </source>
</evidence>
<sequence>MFHVLCFPHDPGKVNMATSDRASYHQNEDTEKPKPKPAPNTDEESGEYHTKPGPICGCLEFVWKKEIPLVVWFVLTFSCIAGSILLVKLRDGKGGFTNKYFKSINPTAILNVISGIYGFCLALALSNATTISWWRDVARGTKTGKLSEIWDAGNIGILGLFQFQPRKYKSWEASMLAIIAFVIAVTKTFGGPLLQQSLDVQTEDRFTNRTVKMDISKRIPPGWSGTIDASKPGNISLDPNFLSVMQTWYWGFPITTKPYADYFCPGVCTGNVEAAGIVWNHSTSSESLILQDQYGNGSVAFATSFDRFENEWGIPTLRVLAKYVTLVNNSCGATVTIDTYNISMAVTEYPVIIHNDTITLNTTLLQTSNSHLTPLKSDGDFVSSKLDVGAGPLAALHGFGNEYFESNATINYNVTTGQYDMITKGMLAKLYYDTNDTHYDTHGLRCARQFKSPTGDILTALQKVLFLVALRANNGSTTNFTVQQAVKAPIYRVKNDILWSAFGLMTISAVILIFPIWGVILSDPDVPRPKGEPLITNQHLRDLLEEDISMDPIRIARAFYHIPVKEAGFKTGVVQYTPGGMVMQEPPALPASEEGRISVSRPYSPI</sequence>
<dbReference type="Proteomes" id="UP000750711">
    <property type="component" value="Unassembled WGS sequence"/>
</dbReference>
<dbReference type="AlphaFoldDB" id="A0A9P8LBL3"/>
<name>A0A9P8LBL3_9PEZI</name>
<organism evidence="3 4">
    <name type="scientific">Trichoglossum hirsutum</name>
    <dbReference type="NCBI Taxonomy" id="265104"/>
    <lineage>
        <taxon>Eukaryota</taxon>
        <taxon>Fungi</taxon>
        <taxon>Dikarya</taxon>
        <taxon>Ascomycota</taxon>
        <taxon>Pezizomycotina</taxon>
        <taxon>Geoglossomycetes</taxon>
        <taxon>Geoglossales</taxon>
        <taxon>Geoglossaceae</taxon>
        <taxon>Trichoglossum</taxon>
    </lineage>
</organism>
<evidence type="ECO:0000256" key="1">
    <source>
        <dbReference type="SAM" id="MobiDB-lite"/>
    </source>
</evidence>
<keyword evidence="2" id="KW-0812">Transmembrane</keyword>
<feature type="region of interest" description="Disordered" evidence="1">
    <location>
        <begin position="17"/>
        <end position="48"/>
    </location>
</feature>
<keyword evidence="2" id="KW-0472">Membrane</keyword>